<reference evidence="1 2" key="1">
    <citation type="journal article" date="2015" name="BMC Genomics">
        <title>The genome of the truffle-parasite Tolypocladium ophioglossoides and the evolution of antifungal peptaibiotics.</title>
        <authorList>
            <person name="Quandt C.A."/>
            <person name="Bushley K.E."/>
            <person name="Spatafora J.W."/>
        </authorList>
    </citation>
    <scope>NUCLEOTIDE SEQUENCE [LARGE SCALE GENOMIC DNA]</scope>
    <source>
        <strain evidence="1 2">CBS 100239</strain>
    </source>
</reference>
<dbReference type="InterPro" id="IPR036866">
    <property type="entry name" value="RibonucZ/Hydroxyglut_hydro"/>
</dbReference>
<accession>A0A0L0N6X0</accession>
<evidence type="ECO:0000313" key="2">
    <source>
        <dbReference type="Proteomes" id="UP000036947"/>
    </source>
</evidence>
<dbReference type="Proteomes" id="UP000036947">
    <property type="component" value="Unassembled WGS sequence"/>
</dbReference>
<keyword evidence="2" id="KW-1185">Reference proteome</keyword>
<proteinExistence type="predicted"/>
<dbReference type="AlphaFoldDB" id="A0A0L0N6X0"/>
<dbReference type="OrthoDB" id="421671at2759"/>
<comment type="caution">
    <text evidence="1">The sequence shown here is derived from an EMBL/GenBank/DDBJ whole genome shotgun (WGS) entry which is preliminary data.</text>
</comment>
<protein>
    <recommendedName>
        <fullName evidence="3">Nuclear protein Qri2/Nse4</fullName>
    </recommendedName>
</protein>
<evidence type="ECO:0008006" key="3">
    <source>
        <dbReference type="Google" id="ProtNLM"/>
    </source>
</evidence>
<sequence length="417" mass="46254">MIQSKLSVISPGRGPWSLPLFVMPRLSRLDRVRPVHTQHPSRILPSCRAAADNYVCAPESGECRASHRGLLSSGPTRRAASFCVIDDCDSGSRTKFAGIKPCAASPSATPRLPFPLRRRHNTQLIEDAKTRAFSCSSAAAATMSTGLIPSNPADLMVIRNVTPNIATFSVPFLRYGRIKIGGRGTLAKLTSGTLAVFSPVALTEASKAKVAEMGGKVGYIVALDFEHHIFISEWAKEYPGAKIIGPEGLQEKRDKQQKDDPKIGRDRFDVVFTKANKRKVRISDEFDTDFDYEYVDGHANLELVFLYRPERVLIEADLMFNLPAIEQYSRAPEADRKAAGIADRLFQHAQSTAGDATWMKRFNWYLSSKDRASLNDSVKVIGAWDFATLIPCHGDVLEGNGKEVFKRVFKWHLEAKE</sequence>
<dbReference type="SUPFAM" id="SSF56281">
    <property type="entry name" value="Metallo-hydrolase/oxidoreductase"/>
    <property type="match status" value="1"/>
</dbReference>
<organism evidence="1 2">
    <name type="scientific">Tolypocladium ophioglossoides (strain CBS 100239)</name>
    <name type="common">Snaketongue truffleclub</name>
    <name type="synonym">Elaphocordyceps ophioglossoides</name>
    <dbReference type="NCBI Taxonomy" id="1163406"/>
    <lineage>
        <taxon>Eukaryota</taxon>
        <taxon>Fungi</taxon>
        <taxon>Dikarya</taxon>
        <taxon>Ascomycota</taxon>
        <taxon>Pezizomycotina</taxon>
        <taxon>Sordariomycetes</taxon>
        <taxon>Hypocreomycetidae</taxon>
        <taxon>Hypocreales</taxon>
        <taxon>Ophiocordycipitaceae</taxon>
        <taxon>Tolypocladium</taxon>
    </lineage>
</organism>
<name>A0A0L0N6X0_TOLOC</name>
<gene>
    <name evidence="1" type="ORF">TOPH_05435</name>
</gene>
<dbReference type="InterPro" id="IPR025638">
    <property type="entry name" value="DUF4336"/>
</dbReference>
<dbReference type="PANTHER" id="PTHR33835:SF1">
    <property type="entry name" value="METALLO-BETA-LACTAMASE DOMAIN-CONTAINING PROTEIN"/>
    <property type="match status" value="1"/>
</dbReference>
<evidence type="ECO:0000313" key="1">
    <source>
        <dbReference type="EMBL" id="KND89764.1"/>
    </source>
</evidence>
<dbReference type="EMBL" id="LFRF01000016">
    <property type="protein sequence ID" value="KND89764.1"/>
    <property type="molecule type" value="Genomic_DNA"/>
</dbReference>
<dbReference type="PANTHER" id="PTHR33835">
    <property type="entry name" value="YALI0C07656P"/>
    <property type="match status" value="1"/>
</dbReference>